<dbReference type="AlphaFoldDB" id="A0A7W6LFR2"/>
<dbReference type="Proteomes" id="UP000519897">
    <property type="component" value="Unassembled WGS sequence"/>
</dbReference>
<feature type="transmembrane region" description="Helical" evidence="3">
    <location>
        <begin position="69"/>
        <end position="90"/>
    </location>
</feature>
<proteinExistence type="predicted"/>
<dbReference type="GO" id="GO:0005886">
    <property type="term" value="C:plasma membrane"/>
    <property type="evidence" value="ECO:0007669"/>
    <property type="project" value="TreeGrafter"/>
</dbReference>
<dbReference type="EMBL" id="JACIEC010000001">
    <property type="protein sequence ID" value="MBB4143406.1"/>
    <property type="molecule type" value="Genomic_DNA"/>
</dbReference>
<comment type="caution">
    <text evidence="5">The sequence shown here is derived from an EMBL/GenBank/DDBJ whole genome shotgun (WGS) entry which is preliminary data.</text>
</comment>
<sequence>MTLFGAGMMLDYQTLLISLGVSTVCLLLTFLGTWMARRQDGFLLTCVTGLAFLVPGIFSYSYYTEVPLQPVAILCCSLMLMGFATIYGASRQFRLGCSPVRDAVRCSVLAGAVTVTPILFGLDGLGFVGLNVAAAIILFATAYEYWLARAEAPGPLLGMTFLYAATAISFVLCASAIAFQGQWVLGQAPDNWAENLNIGVCIAGMTGIGAMSLMVHQARLTEFHRKESLTDALTGLPNRRALFEAYEKKSFTHEMAVVVFDIDRFKGINDQFGHAAGDAIIRLMADELRDCVGLTMVSRLGGEEFAAVIRTAAPGYAEWLAERVRRHFADREIRVLNDTIRATVSAGIAYGRSEGSDFDTILRLADLALYQAKRSGRNRIELAKPDLMAQVADNRSLA</sequence>
<evidence type="ECO:0000313" key="5">
    <source>
        <dbReference type="EMBL" id="MBB4143406.1"/>
    </source>
</evidence>
<feature type="transmembrane region" description="Helical" evidence="3">
    <location>
        <begin position="102"/>
        <end position="122"/>
    </location>
</feature>
<dbReference type="NCBIfam" id="TIGR00254">
    <property type="entry name" value="GGDEF"/>
    <property type="match status" value="1"/>
</dbReference>
<dbReference type="GO" id="GO:0043709">
    <property type="term" value="P:cell adhesion involved in single-species biofilm formation"/>
    <property type="evidence" value="ECO:0007669"/>
    <property type="project" value="TreeGrafter"/>
</dbReference>
<dbReference type="GO" id="GO:0052621">
    <property type="term" value="F:diguanylate cyclase activity"/>
    <property type="evidence" value="ECO:0007669"/>
    <property type="project" value="UniProtKB-EC"/>
</dbReference>
<evidence type="ECO:0000256" key="1">
    <source>
        <dbReference type="ARBA" id="ARBA00012528"/>
    </source>
</evidence>
<dbReference type="PANTHER" id="PTHR45138:SF9">
    <property type="entry name" value="DIGUANYLATE CYCLASE DGCM-RELATED"/>
    <property type="match status" value="1"/>
</dbReference>
<organism evidence="5 6">
    <name type="scientific">Rhizobium rhizoryzae</name>
    <dbReference type="NCBI Taxonomy" id="451876"/>
    <lineage>
        <taxon>Bacteria</taxon>
        <taxon>Pseudomonadati</taxon>
        <taxon>Pseudomonadota</taxon>
        <taxon>Alphaproteobacteria</taxon>
        <taxon>Hyphomicrobiales</taxon>
        <taxon>Rhizobiaceae</taxon>
        <taxon>Rhizobium/Agrobacterium group</taxon>
        <taxon>Rhizobium</taxon>
    </lineage>
</organism>
<dbReference type="SUPFAM" id="SSF55073">
    <property type="entry name" value="Nucleotide cyclase"/>
    <property type="match status" value="1"/>
</dbReference>
<gene>
    <name evidence="5" type="ORF">GGQ72_001905</name>
</gene>
<dbReference type="PROSITE" id="PS50887">
    <property type="entry name" value="GGDEF"/>
    <property type="match status" value="1"/>
</dbReference>
<reference evidence="5 6" key="1">
    <citation type="submission" date="2020-08" db="EMBL/GenBank/DDBJ databases">
        <title>Genomic Encyclopedia of Type Strains, Phase IV (KMG-IV): sequencing the most valuable type-strain genomes for metagenomic binning, comparative biology and taxonomic classification.</title>
        <authorList>
            <person name="Goeker M."/>
        </authorList>
    </citation>
    <scope>NUCLEOTIDE SEQUENCE [LARGE SCALE GENOMIC DNA]</scope>
    <source>
        <strain evidence="5 6">DSM 29514</strain>
    </source>
</reference>
<keyword evidence="3" id="KW-0472">Membrane</keyword>
<dbReference type="PANTHER" id="PTHR45138">
    <property type="entry name" value="REGULATORY COMPONENTS OF SENSORY TRANSDUCTION SYSTEM"/>
    <property type="match status" value="1"/>
</dbReference>
<evidence type="ECO:0000259" key="4">
    <source>
        <dbReference type="PROSITE" id="PS50887"/>
    </source>
</evidence>
<dbReference type="SMART" id="SM00267">
    <property type="entry name" value="GGDEF"/>
    <property type="match status" value="1"/>
</dbReference>
<dbReference type="GO" id="GO:1902201">
    <property type="term" value="P:negative regulation of bacterial-type flagellum-dependent cell motility"/>
    <property type="evidence" value="ECO:0007669"/>
    <property type="project" value="TreeGrafter"/>
</dbReference>
<feature type="transmembrane region" description="Helical" evidence="3">
    <location>
        <begin position="128"/>
        <end position="148"/>
    </location>
</feature>
<dbReference type="InterPro" id="IPR043128">
    <property type="entry name" value="Rev_trsase/Diguanyl_cyclase"/>
</dbReference>
<dbReference type="InterPro" id="IPR050469">
    <property type="entry name" value="Diguanylate_Cyclase"/>
</dbReference>
<feature type="transmembrane region" description="Helical" evidence="3">
    <location>
        <begin position="160"/>
        <end position="184"/>
    </location>
</feature>
<evidence type="ECO:0000313" key="6">
    <source>
        <dbReference type="Proteomes" id="UP000519897"/>
    </source>
</evidence>
<dbReference type="EC" id="2.7.7.65" evidence="1"/>
<feature type="domain" description="GGDEF" evidence="4">
    <location>
        <begin position="253"/>
        <end position="385"/>
    </location>
</feature>
<comment type="catalytic activity">
    <reaction evidence="2">
        <text>2 GTP = 3',3'-c-di-GMP + 2 diphosphate</text>
        <dbReference type="Rhea" id="RHEA:24898"/>
        <dbReference type="ChEBI" id="CHEBI:33019"/>
        <dbReference type="ChEBI" id="CHEBI:37565"/>
        <dbReference type="ChEBI" id="CHEBI:58805"/>
        <dbReference type="EC" id="2.7.7.65"/>
    </reaction>
</comment>
<name>A0A7W6LFR2_9HYPH</name>
<dbReference type="CDD" id="cd01949">
    <property type="entry name" value="GGDEF"/>
    <property type="match status" value="1"/>
</dbReference>
<dbReference type="InterPro" id="IPR000160">
    <property type="entry name" value="GGDEF_dom"/>
</dbReference>
<dbReference type="Pfam" id="PF00990">
    <property type="entry name" value="GGDEF"/>
    <property type="match status" value="1"/>
</dbReference>
<feature type="transmembrane region" description="Helical" evidence="3">
    <location>
        <begin position="196"/>
        <end position="216"/>
    </location>
</feature>
<keyword evidence="3" id="KW-1133">Transmembrane helix</keyword>
<feature type="transmembrane region" description="Helical" evidence="3">
    <location>
        <begin position="41"/>
        <end position="63"/>
    </location>
</feature>
<keyword evidence="3" id="KW-0812">Transmembrane</keyword>
<dbReference type="Gene3D" id="3.30.70.270">
    <property type="match status" value="1"/>
</dbReference>
<accession>A0A7W6LFR2</accession>
<evidence type="ECO:0000256" key="3">
    <source>
        <dbReference type="SAM" id="Phobius"/>
    </source>
</evidence>
<dbReference type="InterPro" id="IPR029787">
    <property type="entry name" value="Nucleotide_cyclase"/>
</dbReference>
<evidence type="ECO:0000256" key="2">
    <source>
        <dbReference type="ARBA" id="ARBA00034247"/>
    </source>
</evidence>
<keyword evidence="6" id="KW-1185">Reference proteome</keyword>
<feature type="transmembrane region" description="Helical" evidence="3">
    <location>
        <begin position="12"/>
        <end position="34"/>
    </location>
</feature>
<protein>
    <recommendedName>
        <fullName evidence="1">diguanylate cyclase</fullName>
        <ecNumber evidence="1">2.7.7.65</ecNumber>
    </recommendedName>
</protein>